<reference evidence="2" key="1">
    <citation type="submission" date="2023-04" db="EMBL/GenBank/DDBJ databases">
        <title>Phytophthora fragariaefolia NBRC 109709.</title>
        <authorList>
            <person name="Ichikawa N."/>
            <person name="Sato H."/>
            <person name="Tonouchi N."/>
        </authorList>
    </citation>
    <scope>NUCLEOTIDE SEQUENCE</scope>
    <source>
        <strain evidence="2">NBRC 109709</strain>
    </source>
</reference>
<sequence>MAKGFRMQSADLFVSLSALAQANHFNDYSKAKTSDVVLHSNAEELMARFPTASKGFDYTTFCKTLQQPPSLQEQQRQIGRLSPSRRKPRSPTKLQQREQARMRIDKRLESQRLLMESVRHKLIRGVVGDESDGYHGIQNALHRLDVAGEGYLDAHVFIKKFIQRLKCPLTRPEREFLLEQLRAQSTANGEDVLDYEQVISDLSSDDSLSESDTEHEQPKSPSPSKASQLGSEFLAAEKRLTEFLRTAFPATSNSSQVGDTPRSLFTGAEKFLEIAETMDPENTGLLPVEGKLSNLSPRSNTSVAHVFRSCRVFGSPVQMQSKNRFRASEWLVNECHRAPKVAKNESTATTPRPIFPNSANVSQPKVVLPDSASDLVTAAKSVGDYLMFHATPQERRNFENLMEMLQNLAKSAKDQEMASRPIDNGVMLSLGKTLRVKVQFTTEE</sequence>
<dbReference type="AlphaFoldDB" id="A0A9W6X850"/>
<evidence type="ECO:0000256" key="1">
    <source>
        <dbReference type="SAM" id="MobiDB-lite"/>
    </source>
</evidence>
<organism evidence="2 3">
    <name type="scientific">Phytophthora fragariaefolia</name>
    <dbReference type="NCBI Taxonomy" id="1490495"/>
    <lineage>
        <taxon>Eukaryota</taxon>
        <taxon>Sar</taxon>
        <taxon>Stramenopiles</taxon>
        <taxon>Oomycota</taxon>
        <taxon>Peronosporomycetes</taxon>
        <taxon>Peronosporales</taxon>
        <taxon>Peronosporaceae</taxon>
        <taxon>Phytophthora</taxon>
    </lineage>
</organism>
<dbReference type="Proteomes" id="UP001165121">
    <property type="component" value="Unassembled WGS sequence"/>
</dbReference>
<name>A0A9W6X850_9STRA</name>
<accession>A0A9W6X850</accession>
<dbReference type="EMBL" id="BSXT01000736">
    <property type="protein sequence ID" value="GMF33369.1"/>
    <property type="molecule type" value="Genomic_DNA"/>
</dbReference>
<feature type="region of interest" description="Disordered" evidence="1">
    <location>
        <begin position="204"/>
        <end position="228"/>
    </location>
</feature>
<proteinExistence type="predicted"/>
<protein>
    <submittedName>
        <fullName evidence="2">Unnamed protein product</fullName>
    </submittedName>
</protein>
<feature type="compositionally biased region" description="Low complexity" evidence="1">
    <location>
        <begin position="67"/>
        <end position="77"/>
    </location>
</feature>
<keyword evidence="3" id="KW-1185">Reference proteome</keyword>
<comment type="caution">
    <text evidence="2">The sequence shown here is derived from an EMBL/GenBank/DDBJ whole genome shotgun (WGS) entry which is preliminary data.</text>
</comment>
<feature type="region of interest" description="Disordered" evidence="1">
    <location>
        <begin position="67"/>
        <end position="100"/>
    </location>
</feature>
<evidence type="ECO:0000313" key="2">
    <source>
        <dbReference type="EMBL" id="GMF33369.1"/>
    </source>
</evidence>
<dbReference type="OrthoDB" id="63447at2759"/>
<gene>
    <name evidence="2" type="ORF">Pfra01_000825900</name>
</gene>
<evidence type="ECO:0000313" key="3">
    <source>
        <dbReference type="Proteomes" id="UP001165121"/>
    </source>
</evidence>